<evidence type="ECO:0000256" key="2">
    <source>
        <dbReference type="SAM" id="SignalP"/>
    </source>
</evidence>
<feature type="region of interest" description="Disordered" evidence="1">
    <location>
        <begin position="157"/>
        <end position="180"/>
    </location>
</feature>
<feature type="chain" id="PRO_5011569424" evidence="2">
    <location>
        <begin position="32"/>
        <end position="180"/>
    </location>
</feature>
<dbReference type="EMBL" id="FNGI01000013">
    <property type="protein sequence ID" value="SDM16198.1"/>
    <property type="molecule type" value="Genomic_DNA"/>
</dbReference>
<feature type="signal peptide" evidence="2">
    <location>
        <begin position="1"/>
        <end position="31"/>
    </location>
</feature>
<name>A0A1G9QYV0_9GAMM</name>
<dbReference type="RefSeq" id="WP_217636610.1">
    <property type="nucleotide sequence ID" value="NZ_FNGI01000013.1"/>
</dbReference>
<gene>
    <name evidence="3" type="ORF">SAMN05661010_03519</name>
</gene>
<keyword evidence="3" id="KW-0449">Lipoprotein</keyword>
<dbReference type="AlphaFoldDB" id="A0A1G9QYV0"/>
<protein>
    <submittedName>
        <fullName evidence="3">Predicted lipoprotein with conserved Yx(FWY)xxD motif</fullName>
    </submittedName>
</protein>
<evidence type="ECO:0000313" key="3">
    <source>
        <dbReference type="EMBL" id="SDM16198.1"/>
    </source>
</evidence>
<evidence type="ECO:0000256" key="1">
    <source>
        <dbReference type="SAM" id="MobiDB-lite"/>
    </source>
</evidence>
<organism evidence="3 4">
    <name type="scientific">Modicisalibacter muralis</name>
    <dbReference type="NCBI Taxonomy" id="119000"/>
    <lineage>
        <taxon>Bacteria</taxon>
        <taxon>Pseudomonadati</taxon>
        <taxon>Pseudomonadota</taxon>
        <taxon>Gammaproteobacteria</taxon>
        <taxon>Oceanospirillales</taxon>
        <taxon>Halomonadaceae</taxon>
        <taxon>Modicisalibacter</taxon>
    </lineage>
</organism>
<dbReference type="InterPro" id="IPR005297">
    <property type="entry name" value="Lipoprotein_repeat"/>
</dbReference>
<dbReference type="PANTHER" id="PTHR39335:SF1">
    <property type="entry name" value="BLL4220 PROTEIN"/>
    <property type="match status" value="1"/>
</dbReference>
<reference evidence="3 4" key="1">
    <citation type="submission" date="2016-10" db="EMBL/GenBank/DDBJ databases">
        <authorList>
            <person name="de Groot N.N."/>
        </authorList>
    </citation>
    <scope>NUCLEOTIDE SEQUENCE [LARGE SCALE GENOMIC DNA]</scope>
    <source>
        <strain evidence="3 4">DSM 14789</strain>
    </source>
</reference>
<dbReference type="PANTHER" id="PTHR39335">
    <property type="entry name" value="BLL4220 PROTEIN"/>
    <property type="match status" value="1"/>
</dbReference>
<accession>A0A1G9QYV0</accession>
<keyword evidence="4" id="KW-1185">Reference proteome</keyword>
<sequence length="180" mass="19530">MIEQRFHRLGSHPLIVLCAIALLAMAGPASARSNGPDARVEVREQSPYGRYLTDSKGRSLYLFEQDKQGGTMSTCVDACANTWPPYTVTGDPTVGKGVVSSKLGTIEREDDIRQVTYAGWPLYYFSGDDRPGDALGQDVEHLGGEWYLITPKGEKVVHGERSEAPDIGDTGIENPSGVSQ</sequence>
<dbReference type="Pfam" id="PF03640">
    <property type="entry name" value="Lipoprotein_15"/>
    <property type="match status" value="2"/>
</dbReference>
<evidence type="ECO:0000313" key="4">
    <source>
        <dbReference type="Proteomes" id="UP000198654"/>
    </source>
</evidence>
<dbReference type="GO" id="GO:0043448">
    <property type="term" value="P:alkane catabolic process"/>
    <property type="evidence" value="ECO:0007669"/>
    <property type="project" value="TreeGrafter"/>
</dbReference>
<proteinExistence type="predicted"/>
<dbReference type="Proteomes" id="UP000198654">
    <property type="component" value="Unassembled WGS sequence"/>
</dbReference>
<keyword evidence="2" id="KW-0732">Signal</keyword>
<dbReference type="STRING" id="119000.SAMN05661010_03519"/>